<dbReference type="PROSITE" id="PS50105">
    <property type="entry name" value="SAM_DOMAIN"/>
    <property type="match status" value="2"/>
</dbReference>
<dbReference type="AlphaFoldDB" id="A0AAV2AVK4"/>
<keyword evidence="7" id="KW-0528">Neurotoxin</keyword>
<dbReference type="InterPro" id="IPR013761">
    <property type="entry name" value="SAM/pointed_sf"/>
</dbReference>
<evidence type="ECO:0000313" key="17">
    <source>
        <dbReference type="Proteomes" id="UP001497382"/>
    </source>
</evidence>
<dbReference type="Gene3D" id="1.25.40.20">
    <property type="entry name" value="Ankyrin repeat-containing domain"/>
    <property type="match status" value="2"/>
</dbReference>
<dbReference type="PRINTS" id="PR01415">
    <property type="entry name" value="ANKYRIN"/>
</dbReference>
<evidence type="ECO:0000259" key="14">
    <source>
        <dbReference type="PROSITE" id="PS01179"/>
    </source>
</evidence>
<evidence type="ECO:0000256" key="9">
    <source>
        <dbReference type="ARBA" id="ARBA00023028"/>
    </source>
</evidence>
<comment type="caution">
    <text evidence="16">The sequence shown here is derived from an EMBL/GenBank/DDBJ whole genome shotgun (WGS) entry which is preliminary data.</text>
</comment>
<dbReference type="InterPro" id="IPR002110">
    <property type="entry name" value="Ankyrin_rpt"/>
</dbReference>
<dbReference type="GO" id="GO:0005829">
    <property type="term" value="C:cytosol"/>
    <property type="evidence" value="ECO:0007669"/>
    <property type="project" value="TreeGrafter"/>
</dbReference>
<keyword evidence="17" id="KW-1185">Reference proteome</keyword>
<keyword evidence="8" id="KW-0677">Repeat</keyword>
<keyword evidence="3" id="KW-0268">Exocytosis</keyword>
<feature type="repeat" description="ANK" evidence="12">
    <location>
        <begin position="48"/>
        <end position="80"/>
    </location>
</feature>
<dbReference type="Pfam" id="PF00640">
    <property type="entry name" value="PID"/>
    <property type="match status" value="1"/>
</dbReference>
<gene>
    <name evidence="16" type="ORF">LARSCL_LOCUS14779</name>
</gene>
<dbReference type="Gene3D" id="2.30.29.30">
    <property type="entry name" value="Pleckstrin-homology domain (PH domain)/Phosphotyrosine-binding domain (PTB)"/>
    <property type="match status" value="1"/>
</dbReference>
<evidence type="ECO:0000256" key="2">
    <source>
        <dbReference type="ARBA" id="ARBA00004613"/>
    </source>
</evidence>
<dbReference type="InterPro" id="IPR033635">
    <property type="entry name" value="ANKS1/Caskin"/>
</dbReference>
<name>A0AAV2AVK4_9ARAC</name>
<dbReference type="SMART" id="SM00248">
    <property type="entry name" value="ANK"/>
    <property type="match status" value="5"/>
</dbReference>
<dbReference type="Pfam" id="PF00536">
    <property type="entry name" value="SAM_1"/>
    <property type="match status" value="1"/>
</dbReference>
<dbReference type="PROSITE" id="PS01179">
    <property type="entry name" value="PID"/>
    <property type="match status" value="1"/>
</dbReference>
<keyword evidence="6" id="KW-0800">Toxin</keyword>
<evidence type="ECO:0000256" key="6">
    <source>
        <dbReference type="ARBA" id="ARBA00022656"/>
    </source>
</evidence>
<dbReference type="GO" id="GO:0006887">
    <property type="term" value="P:exocytosis"/>
    <property type="evidence" value="ECO:0007669"/>
    <property type="project" value="UniProtKB-KW"/>
</dbReference>
<comment type="subcellular location">
    <subcellularLocation>
        <location evidence="2">Secreted</location>
    </subcellularLocation>
    <subcellularLocation>
        <location evidence="1">Target cell membrane</location>
    </subcellularLocation>
</comment>
<keyword evidence="10 12" id="KW-0040">ANK repeat</keyword>
<dbReference type="InterPro" id="IPR006020">
    <property type="entry name" value="PTB/PI_dom"/>
</dbReference>
<proteinExistence type="predicted"/>
<evidence type="ECO:0000313" key="16">
    <source>
        <dbReference type="EMBL" id="CAL1287354.1"/>
    </source>
</evidence>
<dbReference type="SUPFAM" id="SSF47769">
    <property type="entry name" value="SAM/Pointed domain"/>
    <property type="match status" value="2"/>
</dbReference>
<dbReference type="SUPFAM" id="SSF48403">
    <property type="entry name" value="Ankyrin repeat"/>
    <property type="match status" value="1"/>
</dbReference>
<evidence type="ECO:0000256" key="1">
    <source>
        <dbReference type="ARBA" id="ARBA00004175"/>
    </source>
</evidence>
<dbReference type="PROSITE" id="PS50297">
    <property type="entry name" value="ANK_REP_REGION"/>
    <property type="match status" value="3"/>
</dbReference>
<evidence type="ECO:0000259" key="15">
    <source>
        <dbReference type="PROSITE" id="PS50105"/>
    </source>
</evidence>
<feature type="compositionally biased region" description="Polar residues" evidence="13">
    <location>
        <begin position="421"/>
        <end position="431"/>
    </location>
</feature>
<evidence type="ECO:0000256" key="5">
    <source>
        <dbReference type="ARBA" id="ARBA00022537"/>
    </source>
</evidence>
<dbReference type="SMART" id="SM00454">
    <property type="entry name" value="SAM"/>
    <property type="match status" value="2"/>
</dbReference>
<evidence type="ECO:0000256" key="4">
    <source>
        <dbReference type="ARBA" id="ARBA00022525"/>
    </source>
</evidence>
<feature type="compositionally biased region" description="Pro residues" evidence="13">
    <location>
        <begin position="602"/>
        <end position="612"/>
    </location>
</feature>
<reference evidence="16 17" key="1">
    <citation type="submission" date="2024-04" db="EMBL/GenBank/DDBJ databases">
        <authorList>
            <person name="Rising A."/>
            <person name="Reimegard J."/>
            <person name="Sonavane S."/>
            <person name="Akerstrom W."/>
            <person name="Nylinder S."/>
            <person name="Hedman E."/>
            <person name="Kallberg Y."/>
        </authorList>
    </citation>
    <scope>NUCLEOTIDE SEQUENCE [LARGE SCALE GENOMIC DNA]</scope>
</reference>
<keyword evidence="4" id="KW-0964">Secreted</keyword>
<dbReference type="InterPro" id="IPR036770">
    <property type="entry name" value="Ankyrin_rpt-contain_sf"/>
</dbReference>
<dbReference type="Gene3D" id="1.10.150.50">
    <property type="entry name" value="Transcription Factor, Ets-1"/>
    <property type="match status" value="2"/>
</dbReference>
<feature type="domain" description="SAM" evidence="15">
    <location>
        <begin position="883"/>
        <end position="942"/>
    </location>
</feature>
<feature type="region of interest" description="Disordered" evidence="13">
    <location>
        <begin position="278"/>
        <end position="312"/>
    </location>
</feature>
<feature type="repeat" description="ANK" evidence="12">
    <location>
        <begin position="127"/>
        <end position="159"/>
    </location>
</feature>
<dbReference type="GO" id="GO:0044231">
    <property type="term" value="C:host cell presynaptic membrane"/>
    <property type="evidence" value="ECO:0007669"/>
    <property type="project" value="UniProtKB-KW"/>
</dbReference>
<dbReference type="EMBL" id="CAXIEN010000216">
    <property type="protein sequence ID" value="CAL1287354.1"/>
    <property type="molecule type" value="Genomic_DNA"/>
</dbReference>
<evidence type="ECO:0000256" key="7">
    <source>
        <dbReference type="ARBA" id="ARBA00022699"/>
    </source>
</evidence>
<sequence length="1206" mass="134618">MGKDQELLEAARCGNYAVVERILNQRAKKSGPLASLRRGPGPNIQDNNGYTPLHHACLNGHKEIVALLLTHEASANIVDHKGCTPLHLAAWNVRNESPLDLASQYGRLETVECLLNSHPGLLNDIVRCHSPLHLAAKNGHKHVVKLLLDSGFDVNYMTDIGTALHEAAMYGKLEVVKLLLDYGCDPTLENSRKRVVFDILGDLNTSIAKQIEEVIRDHMTLIKLDVGSNESLPSILPPQGFVMGSHLESLLPERCSLSEITPPRQFCSPTFDDGLYDVPPPPKLVNPGSPRINDSLSSVTPSQSQDSSFDQTSCSSCSPSKCDPQESAAFDNNIYQNVDADNLLYEIPPPPSFFTSKRYSDPLQQCSIYQNVSVCDMNERKDICYDSSTWRIQNSYIPMLPANSCDSRPQPPAKPPRKSLSPHSSETKNVSSQRNSYEFLCLATSGLHDCSPKFLDRNKNNKGSNYAKPYHKTEYVDMSLPNQVIATYENHDIICANGLDVNRTSSGSDDKKNSLYSSYTSKFSEVLPFSLFYEDGYRKGSSFNNLMPSKSTPALHASRHTLDQVVPPISKEYPFQKPTNLNIVKKRASVHIPSSPTNYDQPPTPDNPPPSPGTAEIGIHEKIHPVRQSQKKKIPSRDIETLTDEQLVATLGPHGEVELTLATDNKCVSTEVESSKNNPFAGLQHGSVSASFTNENSLPFLTQIHKSDKHISSCKSRNIYENVQIAMEEDRSKVILSVSDCGVQSNNCSCLSVMSPFDEKAEWAEIAGIMASFGGAIARESVFAKDMESQFAQAFKSDSDSSQNSYCISSLEQWLSQIGLPQYESLLILNGFDDINFMGGNILEEADLQEIGMHNAADRQKLCSFAQKLPSVQPISKYRETEKFPKSVDEWLKSINLLEYSENFSNNNITDMDRALKLWEVELNTVLKISKLGHRKRILASLGDKHFGTFIDSKELDLTKLRYLFETNYDYNFLKTLDLSELEVADNVNKGYYEKDSTTKALFDDHSSGSVSKPYLRIRSPTQLMSDSRDPERKVPHSVIEAQWRHHPDELVINSCNYMTKYLGSTLVKELHGLESTKASIQKLKASTKDIAKKPSIILSISYSGVKFINAETQQLVCEHEIRNIHCACQDAEDLRHFAYITKEHQTHNHYCHVFSSHTVELASEIILTLGQAFEVAYQMAMKEKADRACGTGQRNYINSKNLSSS</sequence>
<evidence type="ECO:0000256" key="3">
    <source>
        <dbReference type="ARBA" id="ARBA00022483"/>
    </source>
</evidence>
<feature type="domain" description="PID" evidence="14">
    <location>
        <begin position="1055"/>
        <end position="1189"/>
    </location>
</feature>
<dbReference type="GO" id="GO:0044218">
    <property type="term" value="C:other organism cell membrane"/>
    <property type="evidence" value="ECO:0007669"/>
    <property type="project" value="UniProtKB-KW"/>
</dbReference>
<feature type="domain" description="SAM" evidence="15">
    <location>
        <begin position="806"/>
        <end position="872"/>
    </location>
</feature>
<dbReference type="SUPFAM" id="SSF50729">
    <property type="entry name" value="PH domain-like"/>
    <property type="match status" value="1"/>
</dbReference>
<keyword evidence="9" id="KW-0638">Presynaptic neurotoxin</keyword>
<keyword evidence="11" id="KW-0472">Membrane</keyword>
<evidence type="ECO:0000256" key="11">
    <source>
        <dbReference type="ARBA" id="ARBA00023298"/>
    </source>
</evidence>
<organism evidence="16 17">
    <name type="scientific">Larinioides sclopetarius</name>
    <dbReference type="NCBI Taxonomy" id="280406"/>
    <lineage>
        <taxon>Eukaryota</taxon>
        <taxon>Metazoa</taxon>
        <taxon>Ecdysozoa</taxon>
        <taxon>Arthropoda</taxon>
        <taxon>Chelicerata</taxon>
        <taxon>Arachnida</taxon>
        <taxon>Araneae</taxon>
        <taxon>Araneomorphae</taxon>
        <taxon>Entelegynae</taxon>
        <taxon>Araneoidea</taxon>
        <taxon>Araneidae</taxon>
        <taxon>Larinioides</taxon>
    </lineage>
</organism>
<feature type="compositionally biased region" description="Low complexity" evidence="13">
    <location>
        <begin position="294"/>
        <end position="312"/>
    </location>
</feature>
<evidence type="ECO:0008006" key="18">
    <source>
        <dbReference type="Google" id="ProtNLM"/>
    </source>
</evidence>
<dbReference type="PROSITE" id="PS50088">
    <property type="entry name" value="ANK_REPEAT"/>
    <property type="match status" value="3"/>
</dbReference>
<dbReference type="Proteomes" id="UP001497382">
    <property type="component" value="Unassembled WGS sequence"/>
</dbReference>
<accession>A0AAV2AVK4</accession>
<dbReference type="Pfam" id="PF12796">
    <property type="entry name" value="Ank_2"/>
    <property type="match status" value="2"/>
</dbReference>
<dbReference type="Pfam" id="PF07647">
    <property type="entry name" value="SAM_2"/>
    <property type="match status" value="1"/>
</dbReference>
<dbReference type="GO" id="GO:0090729">
    <property type="term" value="F:toxin activity"/>
    <property type="evidence" value="ECO:0007669"/>
    <property type="project" value="UniProtKB-KW"/>
</dbReference>
<dbReference type="CDD" id="cd01274">
    <property type="entry name" value="PTB_Anks"/>
    <property type="match status" value="1"/>
</dbReference>
<evidence type="ECO:0000256" key="12">
    <source>
        <dbReference type="PROSITE-ProRule" id="PRU00023"/>
    </source>
</evidence>
<protein>
    <recommendedName>
        <fullName evidence="18">Ankyrin repeat and sterile alpha motif domain-containing protein 1B</fullName>
    </recommendedName>
</protein>
<dbReference type="PANTHER" id="PTHR24174:SF1">
    <property type="entry name" value="IP14385P"/>
    <property type="match status" value="1"/>
</dbReference>
<evidence type="ECO:0000256" key="8">
    <source>
        <dbReference type="ARBA" id="ARBA00022737"/>
    </source>
</evidence>
<keyword evidence="11" id="KW-1053">Target membrane</keyword>
<dbReference type="InterPro" id="IPR011993">
    <property type="entry name" value="PH-like_dom_sf"/>
</dbReference>
<feature type="region of interest" description="Disordered" evidence="13">
    <location>
        <begin position="592"/>
        <end position="637"/>
    </location>
</feature>
<keyword evidence="5" id="KW-1052">Target cell membrane</keyword>
<dbReference type="SMART" id="SM00462">
    <property type="entry name" value="PTB"/>
    <property type="match status" value="1"/>
</dbReference>
<dbReference type="PANTHER" id="PTHR24174">
    <property type="entry name" value="ANKYRIN REPEAT AND STERILE ALPHA MOTIF DOMAIN-CONTAINING PROTEIN 1"/>
    <property type="match status" value="1"/>
</dbReference>
<feature type="region of interest" description="Disordered" evidence="13">
    <location>
        <begin position="401"/>
        <end position="431"/>
    </location>
</feature>
<evidence type="ECO:0000256" key="13">
    <source>
        <dbReference type="SAM" id="MobiDB-lite"/>
    </source>
</evidence>
<dbReference type="InterPro" id="IPR001660">
    <property type="entry name" value="SAM"/>
</dbReference>
<feature type="repeat" description="ANK" evidence="12">
    <location>
        <begin position="159"/>
        <end position="191"/>
    </location>
</feature>
<evidence type="ECO:0000256" key="10">
    <source>
        <dbReference type="ARBA" id="ARBA00023043"/>
    </source>
</evidence>
<dbReference type="GO" id="GO:0005576">
    <property type="term" value="C:extracellular region"/>
    <property type="evidence" value="ECO:0007669"/>
    <property type="project" value="UniProtKB-SubCell"/>
</dbReference>